<dbReference type="EMBL" id="JAGMWT010000019">
    <property type="protein sequence ID" value="KAH7113308.1"/>
    <property type="molecule type" value="Genomic_DNA"/>
</dbReference>
<feature type="region of interest" description="Disordered" evidence="1">
    <location>
        <begin position="23"/>
        <end position="45"/>
    </location>
</feature>
<dbReference type="PANTHER" id="PTHR42078:SF1">
    <property type="entry name" value="GLUCAN 1, 4-ALPHA-GLUCOSIDASE"/>
    <property type="match status" value="1"/>
</dbReference>
<keyword evidence="2" id="KW-0812">Transmembrane</keyword>
<reference evidence="4" key="1">
    <citation type="journal article" date="2021" name="Nat. Commun.">
        <title>Genetic determinants of endophytism in the Arabidopsis root mycobiome.</title>
        <authorList>
            <person name="Mesny F."/>
            <person name="Miyauchi S."/>
            <person name="Thiergart T."/>
            <person name="Pickel B."/>
            <person name="Atanasova L."/>
            <person name="Karlsson M."/>
            <person name="Huettel B."/>
            <person name="Barry K.W."/>
            <person name="Haridas S."/>
            <person name="Chen C."/>
            <person name="Bauer D."/>
            <person name="Andreopoulos W."/>
            <person name="Pangilinan J."/>
            <person name="LaButti K."/>
            <person name="Riley R."/>
            <person name="Lipzen A."/>
            <person name="Clum A."/>
            <person name="Drula E."/>
            <person name="Henrissat B."/>
            <person name="Kohler A."/>
            <person name="Grigoriev I.V."/>
            <person name="Martin F.M."/>
            <person name="Hacquard S."/>
        </authorList>
    </citation>
    <scope>NUCLEOTIDE SEQUENCE</scope>
    <source>
        <strain evidence="4">MPI-CAGE-CH-0243</strain>
    </source>
</reference>
<evidence type="ECO:0000256" key="2">
    <source>
        <dbReference type="SAM" id="Phobius"/>
    </source>
</evidence>
<evidence type="ECO:0000313" key="5">
    <source>
        <dbReference type="Proteomes" id="UP000700596"/>
    </source>
</evidence>
<evidence type="ECO:0000256" key="1">
    <source>
        <dbReference type="SAM" id="MobiDB-lite"/>
    </source>
</evidence>
<dbReference type="InterPro" id="IPR056722">
    <property type="entry name" value="DUF7820"/>
</dbReference>
<feature type="transmembrane region" description="Helical" evidence="2">
    <location>
        <begin position="107"/>
        <end position="128"/>
    </location>
</feature>
<gene>
    <name evidence="4" type="ORF">B0J11DRAFT_146926</name>
</gene>
<organism evidence="4 5">
    <name type="scientific">Dendryphion nanum</name>
    <dbReference type="NCBI Taxonomy" id="256645"/>
    <lineage>
        <taxon>Eukaryota</taxon>
        <taxon>Fungi</taxon>
        <taxon>Dikarya</taxon>
        <taxon>Ascomycota</taxon>
        <taxon>Pezizomycotina</taxon>
        <taxon>Dothideomycetes</taxon>
        <taxon>Pleosporomycetidae</taxon>
        <taxon>Pleosporales</taxon>
        <taxon>Torulaceae</taxon>
        <taxon>Dendryphion</taxon>
    </lineage>
</organism>
<dbReference type="OrthoDB" id="5384459at2759"/>
<feature type="domain" description="DUF7820" evidence="3">
    <location>
        <begin position="145"/>
        <end position="321"/>
    </location>
</feature>
<keyword evidence="5" id="KW-1185">Reference proteome</keyword>
<sequence>MRFPRRSVKTIVGLQLPSIITVPTNHGRTRKSGASGRSGRSGRDGLELVPIERSDSCTAKIVNSIQEEKEVVYSATSDVEMASKPLPELPNARTSWSWSRVSLRYRILGIIGIQLLLLLVIGLSLMSARKKQVQAAQKSQSPTSTSSLITSIPRGTFAVPLGAPRGEVSECLTMKNESTAWTCERQTLLFNILPSPQDYSDATIVAIKSDESRKSLYFGPEGLELNLVTINRTASHDSLGMGPGYFFKGTYDRTVWLQRLRDADGKGYFNESNIGQPMKPKEDAWLCTFNNTSIEGYIYPARNLTSPNSTQSTFGGPSATKVQNAPFGIKILEQRLSGSARPQCLQMTMSEDSKMAPVMSGNGAMTMLYLNEQHNTASCACSWFYL</sequence>
<keyword evidence="2" id="KW-0472">Membrane</keyword>
<dbReference type="PANTHER" id="PTHR42078">
    <property type="entry name" value="GLUCAN 1, 4-ALPHA-GLUCOSIDASE"/>
    <property type="match status" value="1"/>
</dbReference>
<accession>A0A9P9D5W9</accession>
<comment type="caution">
    <text evidence="4">The sequence shown here is derived from an EMBL/GenBank/DDBJ whole genome shotgun (WGS) entry which is preliminary data.</text>
</comment>
<dbReference type="Pfam" id="PF25130">
    <property type="entry name" value="DUF7820"/>
    <property type="match status" value="1"/>
</dbReference>
<protein>
    <recommendedName>
        <fullName evidence="3">DUF7820 domain-containing protein</fullName>
    </recommendedName>
</protein>
<evidence type="ECO:0000259" key="3">
    <source>
        <dbReference type="Pfam" id="PF25130"/>
    </source>
</evidence>
<keyword evidence="2" id="KW-1133">Transmembrane helix</keyword>
<name>A0A9P9D5W9_9PLEO</name>
<dbReference type="Proteomes" id="UP000700596">
    <property type="component" value="Unassembled WGS sequence"/>
</dbReference>
<dbReference type="AlphaFoldDB" id="A0A9P9D5W9"/>
<proteinExistence type="predicted"/>
<evidence type="ECO:0000313" key="4">
    <source>
        <dbReference type="EMBL" id="KAH7113308.1"/>
    </source>
</evidence>